<dbReference type="AlphaFoldDB" id="A0A4Q7AMX8"/>
<keyword evidence="1" id="KW-0472">Membrane</keyword>
<protein>
    <submittedName>
        <fullName evidence="2">Uncharacterized protein</fullName>
    </submittedName>
</protein>
<dbReference type="Proteomes" id="UP000293863">
    <property type="component" value="Unassembled WGS sequence"/>
</dbReference>
<evidence type="ECO:0000256" key="1">
    <source>
        <dbReference type="SAM" id="Phobius"/>
    </source>
</evidence>
<keyword evidence="1" id="KW-0812">Transmembrane</keyword>
<reference evidence="2 3" key="1">
    <citation type="submission" date="2019-02" db="EMBL/GenBank/DDBJ databases">
        <title>The Batch Genome Submission of Acinetobacter spp. strains.</title>
        <authorList>
            <person name="Qin J."/>
            <person name="Hu Y."/>
            <person name="Ye H."/>
            <person name="Wei L."/>
            <person name="Feng Y."/>
            <person name="Zong Z."/>
        </authorList>
    </citation>
    <scope>NUCLEOTIDE SEQUENCE [LARGE SCALE GENOMIC DNA]</scope>
    <source>
        <strain evidence="2 3">WCHAW060049</strain>
    </source>
</reference>
<name>A0A4Q7AMX8_9GAMM</name>
<gene>
    <name evidence="2" type="ORF">EXU28_04790</name>
</gene>
<feature type="transmembrane region" description="Helical" evidence="1">
    <location>
        <begin position="48"/>
        <end position="73"/>
    </location>
</feature>
<feature type="transmembrane region" description="Helical" evidence="1">
    <location>
        <begin position="135"/>
        <end position="155"/>
    </location>
</feature>
<organism evidence="2 3">
    <name type="scientific">Acinetobacter wuhouensis</name>
    <dbReference type="NCBI Taxonomy" id="1879050"/>
    <lineage>
        <taxon>Bacteria</taxon>
        <taxon>Pseudomonadati</taxon>
        <taxon>Pseudomonadota</taxon>
        <taxon>Gammaproteobacteria</taxon>
        <taxon>Moraxellales</taxon>
        <taxon>Moraxellaceae</taxon>
        <taxon>Acinetobacter</taxon>
    </lineage>
</organism>
<dbReference type="EMBL" id="SGSQ01000005">
    <property type="protein sequence ID" value="RZG48086.1"/>
    <property type="molecule type" value="Genomic_DNA"/>
</dbReference>
<evidence type="ECO:0000313" key="3">
    <source>
        <dbReference type="Proteomes" id="UP000293863"/>
    </source>
</evidence>
<evidence type="ECO:0000313" key="2">
    <source>
        <dbReference type="EMBL" id="RZG48086.1"/>
    </source>
</evidence>
<keyword evidence="3" id="KW-1185">Reference proteome</keyword>
<comment type="caution">
    <text evidence="2">The sequence shown here is derived from an EMBL/GenBank/DDBJ whole genome shotgun (WGS) entry which is preliminary data.</text>
</comment>
<keyword evidence="1" id="KW-1133">Transmembrane helix</keyword>
<accession>A0A4Q7AMX8</accession>
<dbReference type="RefSeq" id="WP_130168182.1">
    <property type="nucleotide sequence ID" value="NZ_SGSQ01000005.1"/>
</dbReference>
<proteinExistence type="predicted"/>
<sequence>MKISFSATFLTSLALGFLFVTGRSIIDGAVLNSGFNYQLLGFEFSDYAFYGFMYCYHYLLIINLLISLTYLLYQCFLHRLELKIRISYLYHKLKIWQKDEDKLIDKESFYNKKRIEYNSSEKFNLLDELLKQASFSYFFFIVTSLLIYWALLIWVSKSNDGQKDALSDVLGGVTYIENSGQKYFLILCGKERCLYATKDFEHYYNSKKDEMNTNVLEKVNIVSANYKNVNFKAYILNKIQAVDGNIVTLQINLDPKTNIDRKNFDCNLNLISTPPKIMNNIKEETHHALSLQETRSINNLIDENDSKTYFISYFLPQGQEIKNLYYDNLPSNSLKIECLNNQMISLNNRFNSALKTL</sequence>